<dbReference type="SUPFAM" id="SSF54506">
    <property type="entry name" value="Diaminopimelate epimerase-like"/>
    <property type="match status" value="2"/>
</dbReference>
<evidence type="ECO:0000313" key="4">
    <source>
        <dbReference type="Proteomes" id="UP000078292"/>
    </source>
</evidence>
<gene>
    <name evidence="3" type="ORF">A6F49_05230</name>
</gene>
<dbReference type="GO" id="GO:0016853">
    <property type="term" value="F:isomerase activity"/>
    <property type="evidence" value="ECO:0007669"/>
    <property type="project" value="UniProtKB-KW"/>
</dbReference>
<dbReference type="InterPro" id="IPR047687">
    <property type="entry name" value="OMA_tautomer-like"/>
</dbReference>
<name>A0A1B7M2B1_9MICC</name>
<comment type="caution">
    <text evidence="3">The sequence shown here is derived from an EMBL/GenBank/DDBJ whole genome shotgun (WGS) entry which is preliminary data.</text>
</comment>
<dbReference type="Gene3D" id="3.10.310.10">
    <property type="entry name" value="Diaminopimelate Epimerase, Chain A, domain 1"/>
    <property type="match status" value="2"/>
</dbReference>
<dbReference type="STRING" id="1837282.A6F49_05230"/>
<evidence type="ECO:0000256" key="1">
    <source>
        <dbReference type="ARBA" id="ARBA00007673"/>
    </source>
</evidence>
<comment type="similarity">
    <text evidence="1">Belongs to the PrpF family.</text>
</comment>
<dbReference type="PANTHER" id="PTHR43709:SF3">
    <property type="entry name" value="ISOMERASE YBHH-RELATED"/>
    <property type="match status" value="1"/>
</dbReference>
<keyword evidence="4" id="KW-1185">Reference proteome</keyword>
<proteinExistence type="inferred from homology"/>
<accession>A0A1B7M2B1</accession>
<dbReference type="InterPro" id="IPR007400">
    <property type="entry name" value="PrpF-like"/>
</dbReference>
<dbReference type="RefSeq" id="WP_043056154.1">
    <property type="nucleotide sequence ID" value="NZ_LXEY01000009.1"/>
</dbReference>
<dbReference type="NCBIfam" id="NF033377">
    <property type="entry name" value="OMA_tautomer"/>
    <property type="match status" value="1"/>
</dbReference>
<dbReference type="Proteomes" id="UP000078292">
    <property type="component" value="Unassembled WGS sequence"/>
</dbReference>
<evidence type="ECO:0000256" key="2">
    <source>
        <dbReference type="ARBA" id="ARBA00023235"/>
    </source>
</evidence>
<evidence type="ECO:0000313" key="3">
    <source>
        <dbReference type="EMBL" id="OAV62742.1"/>
    </source>
</evidence>
<protein>
    <submittedName>
        <fullName evidence="3">PrpF protein</fullName>
    </submittedName>
</protein>
<reference evidence="3 4" key="1">
    <citation type="submission" date="2016-04" db="EMBL/GenBank/DDBJ databases">
        <title>First whole genome shotgun sequence of the bacterium Enteractinococcus sp. strain UASWS1574.</title>
        <authorList>
            <person name="Crovadore J."/>
            <person name="Chablais R."/>
            <person name="Lefort F."/>
        </authorList>
    </citation>
    <scope>NUCLEOTIDE SEQUENCE [LARGE SCALE GENOMIC DNA]</scope>
    <source>
        <strain evidence="3 4">UASWS1574</strain>
    </source>
</reference>
<dbReference type="Pfam" id="PF04303">
    <property type="entry name" value="PrpF"/>
    <property type="match status" value="1"/>
</dbReference>
<dbReference type="EMBL" id="LXEY01000009">
    <property type="protein sequence ID" value="OAV62742.1"/>
    <property type="molecule type" value="Genomic_DNA"/>
</dbReference>
<dbReference type="AlphaFoldDB" id="A0A1B7M2B1"/>
<sequence>MTTTARRVGDQTAIPMCLMRGGTSRGPMFLASDLPDDPDVRDQVLLSVMGSPHPLQVDGIGGAHSLTSKAGIVEASELDGVDLDFTFVQLQPEATTVQTTQNCGNMLAAVVPFAVETGLIQPTADVTDVVVCTTNTGLISRIGIHTPEFSGQRYVQYAGHTEIAGVNGTAAPVNIRFLNTAGSIASALLPTGNVTDVVNADGTDYTVTLIDNGQPLVIIDANDLGVTGYETVPELTDNTDLKARVEALRLAAARVMGLGDVTDESYPKMTLVAAPRDRGAISTRSFIPHRVHESIGVLAAVTVATAVLLQGSVAAQVGTPGAGKQQTVGIEHPSGIFEALVDLDDDGAVVASGNTRTARLISRGEVYVPASIWDPSAPKKF</sequence>
<organism evidence="3 4">
    <name type="scientific">Enteractinococcus helveticum</name>
    <dbReference type="NCBI Taxonomy" id="1837282"/>
    <lineage>
        <taxon>Bacteria</taxon>
        <taxon>Bacillati</taxon>
        <taxon>Actinomycetota</taxon>
        <taxon>Actinomycetes</taxon>
        <taxon>Micrococcales</taxon>
        <taxon>Micrococcaceae</taxon>
    </lineage>
</organism>
<keyword evidence="2" id="KW-0413">Isomerase</keyword>
<dbReference type="PANTHER" id="PTHR43709">
    <property type="entry name" value="ACONITATE ISOMERASE-RELATED"/>
    <property type="match status" value="1"/>
</dbReference>